<evidence type="ECO:0000256" key="1">
    <source>
        <dbReference type="SAM" id="SignalP"/>
    </source>
</evidence>
<dbReference type="RefSeq" id="WP_143068865.1">
    <property type="nucleotide sequence ID" value="NZ_FOFS01000004.1"/>
</dbReference>
<keyword evidence="3" id="KW-1185">Reference proteome</keyword>
<feature type="signal peptide" evidence="1">
    <location>
        <begin position="1"/>
        <end position="22"/>
    </location>
</feature>
<evidence type="ECO:0000313" key="3">
    <source>
        <dbReference type="Proteomes" id="UP000199233"/>
    </source>
</evidence>
<dbReference type="AlphaFoldDB" id="A0A1H9DSC1"/>
<dbReference type="STRING" id="489703.SAMN04488038_104149"/>
<evidence type="ECO:0008006" key="4">
    <source>
        <dbReference type="Google" id="ProtNLM"/>
    </source>
</evidence>
<evidence type="ECO:0000313" key="2">
    <source>
        <dbReference type="EMBL" id="SEQ16380.1"/>
    </source>
</evidence>
<feature type="chain" id="PRO_5011692119" description="CopC domain-containing protein" evidence="1">
    <location>
        <begin position="23"/>
        <end position="155"/>
    </location>
</feature>
<gene>
    <name evidence="2" type="ORF">SAMN04488038_104149</name>
</gene>
<reference evidence="2 3" key="1">
    <citation type="submission" date="2016-10" db="EMBL/GenBank/DDBJ databases">
        <authorList>
            <person name="de Groot N.N."/>
        </authorList>
    </citation>
    <scope>NUCLEOTIDE SEQUENCE [LARGE SCALE GENOMIC DNA]</scope>
    <source>
        <strain evidence="2 3">DSM 25927</strain>
    </source>
</reference>
<keyword evidence="1" id="KW-0732">Signal</keyword>
<dbReference type="Proteomes" id="UP000199233">
    <property type="component" value="Unassembled WGS sequence"/>
</dbReference>
<sequence>MKRSLTLLLSTALSLCAPLARAHDDHSHHHDMATMAPAESTASAPPLSILLPQNGAVVSPQLAVIFKTPGRMADLTMGAAQMGTHLHIESAGVSLMPMVNQLIRLGPDTYLFLFDLEAKPGAQTIRVYWSDAMHRTIASSVNEVRVTVAADAARQ</sequence>
<accession>A0A1H9DSC1</accession>
<organism evidence="2 3">
    <name type="scientific">Solimonas aquatica</name>
    <dbReference type="NCBI Taxonomy" id="489703"/>
    <lineage>
        <taxon>Bacteria</taxon>
        <taxon>Pseudomonadati</taxon>
        <taxon>Pseudomonadota</taxon>
        <taxon>Gammaproteobacteria</taxon>
        <taxon>Nevskiales</taxon>
        <taxon>Nevskiaceae</taxon>
        <taxon>Solimonas</taxon>
    </lineage>
</organism>
<dbReference type="EMBL" id="FOFS01000004">
    <property type="protein sequence ID" value="SEQ16380.1"/>
    <property type="molecule type" value="Genomic_DNA"/>
</dbReference>
<protein>
    <recommendedName>
        <fullName evidence="4">CopC domain-containing protein</fullName>
    </recommendedName>
</protein>
<proteinExistence type="predicted"/>
<name>A0A1H9DSC1_9GAMM</name>